<comment type="similarity">
    <text evidence="3">Belongs to the gas vesicle GvpF/GvpL family.</text>
</comment>
<name>A0A2A6RE07_9CHLR</name>
<evidence type="ECO:0000313" key="5">
    <source>
        <dbReference type="Proteomes" id="UP000220527"/>
    </source>
</evidence>
<dbReference type="PANTHER" id="PTHR36852:SF1">
    <property type="entry name" value="PROTEIN GVPL 2"/>
    <property type="match status" value="1"/>
</dbReference>
<dbReference type="RefSeq" id="WP_097645789.1">
    <property type="nucleotide sequence ID" value="NZ_NQWI01000152.1"/>
</dbReference>
<evidence type="ECO:0008006" key="6">
    <source>
        <dbReference type="Google" id="ProtNLM"/>
    </source>
</evidence>
<dbReference type="Proteomes" id="UP000220527">
    <property type="component" value="Unassembled WGS sequence"/>
</dbReference>
<dbReference type="PANTHER" id="PTHR36852">
    <property type="entry name" value="PROTEIN GVPL 2"/>
    <property type="match status" value="1"/>
</dbReference>
<dbReference type="OrthoDB" id="146444at2"/>
<evidence type="ECO:0000256" key="3">
    <source>
        <dbReference type="ARBA" id="ARBA00035643"/>
    </source>
</evidence>
<comment type="subcellular location">
    <subcellularLocation>
        <location evidence="2">Gas vesicle</location>
    </subcellularLocation>
</comment>
<dbReference type="Pfam" id="PF06386">
    <property type="entry name" value="GvpL_GvpF"/>
    <property type="match status" value="1"/>
</dbReference>
<evidence type="ECO:0000256" key="2">
    <source>
        <dbReference type="ARBA" id="ARBA00035108"/>
    </source>
</evidence>
<accession>A0A2A6RE07</accession>
<evidence type="ECO:0000256" key="1">
    <source>
        <dbReference type="ARBA" id="ARBA00022987"/>
    </source>
</evidence>
<protein>
    <recommendedName>
        <fullName evidence="6">Gas vesicle protein GvpFL</fullName>
    </recommendedName>
</protein>
<dbReference type="AlphaFoldDB" id="A0A2A6RE07"/>
<keyword evidence="5" id="KW-1185">Reference proteome</keyword>
<reference evidence="5" key="1">
    <citation type="submission" date="2017-08" db="EMBL/GenBank/DDBJ databases">
        <authorList>
            <person name="Grouzdev D.S."/>
            <person name="Gaisin V.A."/>
            <person name="Rysina M.S."/>
            <person name="Gorlenko V.M."/>
        </authorList>
    </citation>
    <scope>NUCLEOTIDE SEQUENCE [LARGE SCALE GENOMIC DNA]</scope>
    <source>
        <strain evidence="5">Kir15-3F</strain>
    </source>
</reference>
<dbReference type="InterPro" id="IPR009430">
    <property type="entry name" value="GvpL/GvpF"/>
</dbReference>
<gene>
    <name evidence="4" type="ORF">CJ255_19645</name>
</gene>
<proteinExistence type="inferred from homology"/>
<comment type="caution">
    <text evidence="4">The sequence shown here is derived from an EMBL/GenBank/DDBJ whole genome shotgun (WGS) entry which is preliminary data.</text>
</comment>
<sequence>MSVPDYQNDPAWGYYVYGITTADHKPVPDLPGIEAVARPFLVAEGDLAALVSMVPLEHFAEEGLEERLSDLNWIEPRARAHQEILAATLGQRTVIPLRFGTIFRDETGIHTMLLSHGANFRRVLAHLHNRLEWGVRLYVDPAQLAAQVAANNPRVRTLAARCQGKSGGAAYLLGKKLNQLLSEESTRLAETYAHTAHQMLLNCAVDAHASSVEQAAMKQEPTLILNGAYLVEHAQTGSFNAILEQIGSKLIGCSFQLTGPWPPYHFASARDEDSPHA</sequence>
<evidence type="ECO:0000313" key="4">
    <source>
        <dbReference type="EMBL" id="PDW01152.1"/>
    </source>
</evidence>
<organism evidence="4 5">
    <name type="scientific">Candidatus Viridilinea mediisalina</name>
    <dbReference type="NCBI Taxonomy" id="2024553"/>
    <lineage>
        <taxon>Bacteria</taxon>
        <taxon>Bacillati</taxon>
        <taxon>Chloroflexota</taxon>
        <taxon>Chloroflexia</taxon>
        <taxon>Chloroflexales</taxon>
        <taxon>Chloroflexineae</taxon>
        <taxon>Oscillochloridaceae</taxon>
        <taxon>Candidatus Viridilinea</taxon>
    </lineage>
</organism>
<dbReference type="GO" id="GO:0031411">
    <property type="term" value="C:gas vesicle"/>
    <property type="evidence" value="ECO:0007669"/>
    <property type="project" value="UniProtKB-SubCell"/>
</dbReference>
<dbReference type="EMBL" id="NQWI01000152">
    <property type="protein sequence ID" value="PDW01152.1"/>
    <property type="molecule type" value="Genomic_DNA"/>
</dbReference>
<dbReference type="GO" id="GO:0031412">
    <property type="term" value="P:gas vesicle organization"/>
    <property type="evidence" value="ECO:0007669"/>
    <property type="project" value="InterPro"/>
</dbReference>
<keyword evidence="1" id="KW-0304">Gas vesicle</keyword>